<accession>A0A832YUF6</accession>
<keyword evidence="1" id="KW-0812">Transmembrane</keyword>
<sequence length="247" mass="28550">MRKLIFLITIVLISITTCYGYEYINIHPEYIFDNTSKILFEYTFEPNYPVNNFNLTLKSNGILFEKNAIYMPYIEENNKFYINISGQIINNSMDKYTIVVSVKYVVYNSPINYIKMYTLYRINNTEIAFSNQQQKDEILSNTTNESTTMNTLEDNTEENIEDNISGNISSTEESIRNTAEKETNPTINIYEKNITNNEGVNNNKTVITNNTSEKIQDEISINYSLYAILGLISGIITASIIIYLYNM</sequence>
<evidence type="ECO:0000256" key="1">
    <source>
        <dbReference type="SAM" id="Phobius"/>
    </source>
</evidence>
<protein>
    <submittedName>
        <fullName evidence="2">Uncharacterized protein</fullName>
    </submittedName>
</protein>
<keyword evidence="1" id="KW-0472">Membrane</keyword>
<name>A0A832YUF6_9EURY</name>
<evidence type="ECO:0000313" key="3">
    <source>
        <dbReference type="Proteomes" id="UP000605144"/>
    </source>
</evidence>
<feature type="transmembrane region" description="Helical" evidence="1">
    <location>
        <begin position="223"/>
        <end position="245"/>
    </location>
</feature>
<gene>
    <name evidence="2" type="ORF">EYG76_04900</name>
</gene>
<proteinExistence type="predicted"/>
<dbReference type="Proteomes" id="UP000605144">
    <property type="component" value="Unassembled WGS sequence"/>
</dbReference>
<keyword evidence="1" id="KW-1133">Transmembrane helix</keyword>
<dbReference type="EMBL" id="DQSV01000093">
    <property type="protein sequence ID" value="HIP17614.1"/>
    <property type="molecule type" value="Genomic_DNA"/>
</dbReference>
<reference evidence="2" key="1">
    <citation type="journal article" date="2020" name="ISME J.">
        <title>Gammaproteobacteria mediating utilization of methyl-, sulfur- and petroleum organic compounds in deep ocean hydrothermal plumes.</title>
        <authorList>
            <person name="Zhou Z."/>
            <person name="Liu Y."/>
            <person name="Pan J."/>
            <person name="Cron B.R."/>
            <person name="Toner B.M."/>
            <person name="Anantharaman K."/>
            <person name="Breier J.A."/>
            <person name="Dick G.J."/>
            <person name="Li M."/>
        </authorList>
    </citation>
    <scope>NUCLEOTIDE SEQUENCE</scope>
    <source>
        <strain evidence="2">SZUA-1385</strain>
    </source>
</reference>
<evidence type="ECO:0000313" key="2">
    <source>
        <dbReference type="EMBL" id="HIP17614.1"/>
    </source>
</evidence>
<organism evidence="2 3">
    <name type="scientific">Methanothermococcus okinawensis</name>
    <dbReference type="NCBI Taxonomy" id="155863"/>
    <lineage>
        <taxon>Archaea</taxon>
        <taxon>Methanobacteriati</taxon>
        <taxon>Methanobacteriota</taxon>
        <taxon>Methanomada group</taxon>
        <taxon>Methanococci</taxon>
        <taxon>Methanococcales</taxon>
        <taxon>Methanococcaceae</taxon>
        <taxon>Methanothermococcus</taxon>
    </lineage>
</organism>
<dbReference type="AlphaFoldDB" id="A0A832YUF6"/>
<comment type="caution">
    <text evidence="2">The sequence shown here is derived from an EMBL/GenBank/DDBJ whole genome shotgun (WGS) entry which is preliminary data.</text>
</comment>